<name>A0A0W8I2J8_9MICO</name>
<keyword evidence="1" id="KW-0175">Coiled coil</keyword>
<sequence>MDIEAMRDLVRTLKGVEDEVARAESRVVQALTRFGLSSRDLSGVAEIGDWATRKHLVLRNQLFYAEWLAASAPGIQRTVSYDHQAVPDLSYEEAKQFADRARDLMDTYTMPPPQELIDLLERYGGDATFALLVLDGYREGDGYASTDMGPSIDLDYLAALDDSPASERFLQLYAGSLGVLSHEFDFPGAEDVTDARAFALLASRGDWSADWLVGLGEDVIRIEREDPEAWAAEMAETSRFRYDRLPVFRDPQGADVIDPMPWVLEAMSRNPEALRAFLLGGEDVPIRVEDGEDDWDVDIPANLRHLALERGWMQDRGASLGAALVELSALDPGSIDQHLENLDRLKPMDGFNPLSFFTHLGLDIIGLVPGVGEWADGLNVALYVGEGKYVNAGFSSAAAIPGAGTGSTIAKWIRHVNQAGYAGGVTLTAKDIKDLIRFRNHADQGDVSGPGLDALDDADVPRQRVGGWQGAPAR</sequence>
<evidence type="ECO:0000313" key="3">
    <source>
        <dbReference type="EMBL" id="KUG51893.1"/>
    </source>
</evidence>
<evidence type="ECO:0000313" key="4">
    <source>
        <dbReference type="Proteomes" id="UP000054837"/>
    </source>
</evidence>
<evidence type="ECO:0000256" key="1">
    <source>
        <dbReference type="SAM" id="Coils"/>
    </source>
</evidence>
<evidence type="ECO:0000256" key="2">
    <source>
        <dbReference type="SAM" id="MobiDB-lite"/>
    </source>
</evidence>
<organism evidence="3 4">
    <name type="scientific">Serinicoccus chungangensis</name>
    <dbReference type="NCBI Taxonomy" id="767452"/>
    <lineage>
        <taxon>Bacteria</taxon>
        <taxon>Bacillati</taxon>
        <taxon>Actinomycetota</taxon>
        <taxon>Actinomycetes</taxon>
        <taxon>Micrococcales</taxon>
        <taxon>Ornithinimicrobiaceae</taxon>
        <taxon>Serinicoccus</taxon>
    </lineage>
</organism>
<dbReference type="AlphaFoldDB" id="A0A0W8I2J8"/>
<accession>A0A0W8I2J8</accession>
<dbReference type="STRING" id="767452.AVL62_08105"/>
<proteinExistence type="predicted"/>
<protein>
    <submittedName>
        <fullName evidence="3">Uncharacterized protein</fullName>
    </submittedName>
</protein>
<feature type="coiled-coil region" evidence="1">
    <location>
        <begin position="6"/>
        <end position="33"/>
    </location>
</feature>
<dbReference type="Proteomes" id="UP000054837">
    <property type="component" value="Unassembled WGS sequence"/>
</dbReference>
<comment type="caution">
    <text evidence="3">The sequence shown here is derived from an EMBL/GenBank/DDBJ whole genome shotgun (WGS) entry which is preliminary data.</text>
</comment>
<reference evidence="3 4" key="1">
    <citation type="submission" date="2015-12" db="EMBL/GenBank/DDBJ databases">
        <title>Serinicoccus chungangenesis strain CD08_5 genome sequencing and assembly.</title>
        <authorList>
            <person name="Chander A.M."/>
            <person name="Kaur G."/>
            <person name="Nair G.R."/>
            <person name="Dhawan D.K."/>
            <person name="Kochhar R.K."/>
            <person name="Mayilraj S."/>
            <person name="Bhadada S.K."/>
        </authorList>
    </citation>
    <scope>NUCLEOTIDE SEQUENCE [LARGE SCALE GENOMIC DNA]</scope>
    <source>
        <strain evidence="3 4">CD08_5</strain>
    </source>
</reference>
<dbReference type="CDD" id="cd20745">
    <property type="entry name" value="FIX_RhsA_AHH_HNH-like"/>
    <property type="match status" value="1"/>
</dbReference>
<dbReference type="EMBL" id="LQBL01000031">
    <property type="protein sequence ID" value="KUG51893.1"/>
    <property type="molecule type" value="Genomic_DNA"/>
</dbReference>
<gene>
    <name evidence="3" type="ORF">AVL62_08105</name>
</gene>
<keyword evidence="4" id="KW-1185">Reference proteome</keyword>
<feature type="region of interest" description="Disordered" evidence="2">
    <location>
        <begin position="447"/>
        <end position="474"/>
    </location>
</feature>